<comment type="caution">
    <text evidence="2">The sequence shown here is derived from an EMBL/GenBank/DDBJ whole genome shotgun (WGS) entry which is preliminary data.</text>
</comment>
<evidence type="ECO:0000313" key="3">
    <source>
        <dbReference type="Proteomes" id="UP001171902"/>
    </source>
</evidence>
<dbReference type="InterPro" id="IPR006311">
    <property type="entry name" value="TAT_signal"/>
</dbReference>
<dbReference type="Proteomes" id="UP001171902">
    <property type="component" value="Unassembled WGS sequence"/>
</dbReference>
<feature type="signal peptide" evidence="1">
    <location>
        <begin position="1"/>
        <end position="31"/>
    </location>
</feature>
<feature type="chain" id="PRO_5046313111" evidence="1">
    <location>
        <begin position="32"/>
        <end position="425"/>
    </location>
</feature>
<reference evidence="2" key="1">
    <citation type="submission" date="2023-06" db="EMBL/GenBank/DDBJ databases">
        <title>Gycomyces niveus sp.nov., a novel actinomycete isolated from soil in Shouguang.</title>
        <authorList>
            <person name="Yang X."/>
            <person name="Zhao J."/>
        </authorList>
    </citation>
    <scope>NUCLEOTIDE SEQUENCE</scope>
    <source>
        <strain evidence="2">NEAU C2</strain>
    </source>
</reference>
<keyword evidence="3" id="KW-1185">Reference proteome</keyword>
<sequence length="425" mass="44355">MSHFKHTALTRRAVFGAATAAAVVAGDPAHAATADATGLAQHLIDSTAARFEADLIALRRDLHAHPEGPGEETRTSALVAELLTAAGLAVTTGVGGNGVVGILKGHHPGRTVAYRADMDAVPPHDQIGGGADTAHLCGHDLHTAVGVGVAQTLARLRRRLSGTVVFVFQPAEEDLTGARAMIADGILNTGPEEIHALHCAAMPVGTFGINPGVGLPGQDRGTVVLTGPDAGDRAARLAADINGLSTVPLPTSSEDLEALAEALQIEDGPLTQFVTAQAWVESESEDGAEVGLAYRCWPQERYTEVRDGIAALAAAYGVAAVHFPADPFPAMVCPETEAHDLKRHLRRAMGRDSAIVMRASLPFSGEDFALFLEQVPGTYTYLGVRSPGADIATSFPHFGTFEPDESAIGIGVRAMSGWLAERTRC</sequence>
<dbReference type="InterPro" id="IPR002933">
    <property type="entry name" value="Peptidase_M20"/>
</dbReference>
<dbReference type="EMBL" id="JAUEMJ010000011">
    <property type="protein sequence ID" value="MDN3243164.1"/>
    <property type="molecule type" value="Genomic_DNA"/>
</dbReference>
<accession>A0ABT7YX18</accession>
<dbReference type="Gene3D" id="3.30.70.360">
    <property type="match status" value="1"/>
</dbReference>
<keyword evidence="1" id="KW-0732">Signal</keyword>
<dbReference type="Pfam" id="PF01546">
    <property type="entry name" value="Peptidase_M20"/>
    <property type="match status" value="1"/>
</dbReference>
<evidence type="ECO:0000313" key="2">
    <source>
        <dbReference type="EMBL" id="MDN3243164.1"/>
    </source>
</evidence>
<evidence type="ECO:0000256" key="1">
    <source>
        <dbReference type="SAM" id="SignalP"/>
    </source>
</evidence>
<dbReference type="SUPFAM" id="SSF53187">
    <property type="entry name" value="Zn-dependent exopeptidases"/>
    <property type="match status" value="1"/>
</dbReference>
<name>A0ABT7YX18_9ACTN</name>
<dbReference type="InterPro" id="IPR017439">
    <property type="entry name" value="Amidohydrolase"/>
</dbReference>
<dbReference type="PANTHER" id="PTHR11014:SF63">
    <property type="entry name" value="METALLOPEPTIDASE, PUTATIVE (AFU_ORTHOLOGUE AFUA_6G09600)-RELATED"/>
    <property type="match status" value="1"/>
</dbReference>
<protein>
    <submittedName>
        <fullName evidence="2">M20/M25/M40 family metallo-hydrolase</fullName>
    </submittedName>
</protein>
<dbReference type="PANTHER" id="PTHR11014">
    <property type="entry name" value="PEPTIDASE M20 FAMILY MEMBER"/>
    <property type="match status" value="1"/>
</dbReference>
<gene>
    <name evidence="2" type="ORF">QWI33_25805</name>
</gene>
<dbReference type="RefSeq" id="WP_289959723.1">
    <property type="nucleotide sequence ID" value="NZ_JAUEMJ010000011.1"/>
</dbReference>
<dbReference type="PROSITE" id="PS51318">
    <property type="entry name" value="TAT"/>
    <property type="match status" value="1"/>
</dbReference>
<organism evidence="2 3">
    <name type="scientific">Glycomyces tritici</name>
    <dbReference type="NCBI Taxonomy" id="2665176"/>
    <lineage>
        <taxon>Bacteria</taxon>
        <taxon>Bacillati</taxon>
        <taxon>Actinomycetota</taxon>
        <taxon>Actinomycetes</taxon>
        <taxon>Glycomycetales</taxon>
        <taxon>Glycomycetaceae</taxon>
        <taxon>Glycomyces</taxon>
    </lineage>
</organism>
<proteinExistence type="predicted"/>
<dbReference type="Gene3D" id="3.40.630.10">
    <property type="entry name" value="Zn peptidases"/>
    <property type="match status" value="1"/>
</dbReference>